<evidence type="ECO:0000259" key="1">
    <source>
        <dbReference type="PROSITE" id="PS50234"/>
    </source>
</evidence>
<gene>
    <name evidence="2" type="ORF">DIC75_04360</name>
</gene>
<accession>A0ABD4TBQ3</accession>
<protein>
    <recommendedName>
        <fullName evidence="1">VWFA domain-containing protein</fullName>
    </recommendedName>
</protein>
<dbReference type="PANTHER" id="PTHR10579">
    <property type="entry name" value="CALCIUM-ACTIVATED CHLORIDE CHANNEL REGULATOR"/>
    <property type="match status" value="1"/>
</dbReference>
<dbReference type="InterPro" id="IPR002035">
    <property type="entry name" value="VWF_A"/>
</dbReference>
<dbReference type="Proteomes" id="UP001523230">
    <property type="component" value="Unassembled WGS sequence"/>
</dbReference>
<evidence type="ECO:0000313" key="3">
    <source>
        <dbReference type="Proteomes" id="UP001523230"/>
    </source>
</evidence>
<dbReference type="SUPFAM" id="SSF49373">
    <property type="entry name" value="Invasin/intimin cell-adhesion fragments"/>
    <property type="match status" value="3"/>
</dbReference>
<sequence>MFIYMFNQMSLSMRMKGWMCAYIVIAGLLLLVAPACALVPDKVEVGTSSEWLTAGSSETAIITVQVSDSTTGDTQFEGAAVEFAVDSAYGSITPAVTTTGSTGMATAVFTPRTTSGTAPITARVSYEGLDEPLTGSVDQQIDHAAPSAIANICYEPEVTAGGTTEIVVRMVDRYGNPVDSRREAETVHYMVGSPAGFVDGESCTDDILVPVDASGNAVATLRADTQAGENLVWIQPPVPLKSDYISIFGVAGLPFSITPVIAPASGSVPADGGAKVSFTYTLYDENGNPSGGQGLWVNASVKRVGQPDKQESRLLNSNSRGEVMITYGPEDSVGAAIITATAAASPSVTNTTQIEFTSTDPVNMLLTANPQSMPSRDVREDFVSQLRAKVMDEKGNPVGGETVTFEIVSSSFAPYNQTVAPALEKPSAITNADGYAIVGFYPGAFTFDEGASGWSETATGTATVQATWNGTNRDIELTWKNYPYLSVDTAVSPETVAVNGTVNVTIRLRGDGWALQPDPIDVVLCTDRSGSMLKDYPDRMVRAMEASELFNTQMNYPRDHLGLVSFGKNGQTDLMGYGYHEWLGKDYTDDDDATYRCTHYPSDRKDYANYATVDLPMSSNPSTINTTIKEMVPDWGTPMRSGIYKAINELKVNGRADVVKAVIVLSDGDYNHYGDPLARGESKGSWAPSEFGDLTTNYLPFDGLGVGRMSNQNMSVFAASNDIHIYSIAFARDITDGGKRTLRILAESTGGKYYYADSGDDLAGIYSDIAGELKTEAGVDTELDVVFQNVEVNEAFELGADVFDYVHMDGISTTIESWVDNETGHYVITPKNTADQTDDWNDDHTLHFDIGTVRLGQTWETTFCLKVMMEGNINVFGPGSTITFNNGTDSLTLPDTFITAYPLNNTGMDFWGLNISNLRFTGEEPVDEFLPVAWDLNYTGLYGVTEEVFYSNDNEYTWVKFDTLSATNETTGGESTLDVRGLPAGEYVIRVRGYAPDTEDASEKITLNVTAGATGGSYIRIK</sequence>
<reference evidence="2 3" key="1">
    <citation type="submission" date="2018-05" db="EMBL/GenBank/DDBJ databases">
        <title>Isolation and characterization of genus Methanoculleus species and their viruses from deep sea marine sediment offshore southwestern Taiwan.</title>
        <authorList>
            <person name="Wei W.-H."/>
            <person name="Chen W.-C."/>
            <person name="Lai M.-C."/>
            <person name="Chen S.-C."/>
        </authorList>
    </citation>
    <scope>NUCLEOTIDE SEQUENCE [LARGE SCALE GENOMIC DNA]</scope>
    <source>
        <strain evidence="2 3">CWC-02</strain>
    </source>
</reference>
<dbReference type="Gene3D" id="2.60.40.10">
    <property type="entry name" value="Immunoglobulins"/>
    <property type="match status" value="3"/>
</dbReference>
<dbReference type="PANTHER" id="PTHR10579:SF43">
    <property type="entry name" value="ZINC FINGER (C3HC4-TYPE RING FINGER) FAMILY PROTEIN"/>
    <property type="match status" value="1"/>
</dbReference>
<dbReference type="InterPro" id="IPR051266">
    <property type="entry name" value="CLCR"/>
</dbReference>
<dbReference type="Gene3D" id="3.40.50.410">
    <property type="entry name" value="von Willebrand factor, type A domain"/>
    <property type="match status" value="1"/>
</dbReference>
<keyword evidence="3" id="KW-1185">Reference proteome</keyword>
<dbReference type="InterPro" id="IPR013783">
    <property type="entry name" value="Ig-like_fold"/>
</dbReference>
<dbReference type="InterPro" id="IPR008964">
    <property type="entry name" value="Invasin/intimin_cell_adhesion"/>
</dbReference>
<organism evidence="2 3">
    <name type="scientific">Methanoculleus oceani</name>
    <dbReference type="NCBI Taxonomy" id="2184756"/>
    <lineage>
        <taxon>Archaea</taxon>
        <taxon>Methanobacteriati</taxon>
        <taxon>Methanobacteriota</taxon>
        <taxon>Stenosarchaea group</taxon>
        <taxon>Methanomicrobia</taxon>
        <taxon>Methanomicrobiales</taxon>
        <taxon>Methanomicrobiaceae</taxon>
        <taxon>Methanoculleus</taxon>
    </lineage>
</organism>
<dbReference type="AlphaFoldDB" id="A0ABD4TBQ3"/>
<dbReference type="EMBL" id="QFDM01000001">
    <property type="protein sequence ID" value="MCM2465550.1"/>
    <property type="molecule type" value="Genomic_DNA"/>
</dbReference>
<evidence type="ECO:0000313" key="2">
    <source>
        <dbReference type="EMBL" id="MCM2465550.1"/>
    </source>
</evidence>
<feature type="domain" description="VWFA" evidence="1">
    <location>
        <begin position="521"/>
        <end position="769"/>
    </location>
</feature>
<comment type="caution">
    <text evidence="2">The sequence shown here is derived from an EMBL/GenBank/DDBJ whole genome shotgun (WGS) entry which is preliminary data.</text>
</comment>
<proteinExistence type="predicted"/>
<dbReference type="InterPro" id="IPR036465">
    <property type="entry name" value="vWFA_dom_sf"/>
</dbReference>
<dbReference type="PROSITE" id="PS50234">
    <property type="entry name" value="VWFA"/>
    <property type="match status" value="1"/>
</dbReference>
<dbReference type="CDD" id="cd00198">
    <property type="entry name" value="vWFA"/>
    <property type="match status" value="1"/>
</dbReference>
<name>A0ABD4TBQ3_9EURY</name>
<dbReference type="SUPFAM" id="SSF53300">
    <property type="entry name" value="vWA-like"/>
    <property type="match status" value="1"/>
</dbReference>
<dbReference type="SMART" id="SM00327">
    <property type="entry name" value="VWA"/>
    <property type="match status" value="1"/>
</dbReference>